<evidence type="ECO:0000256" key="5">
    <source>
        <dbReference type="ARBA" id="ARBA00022741"/>
    </source>
</evidence>
<evidence type="ECO:0000256" key="3">
    <source>
        <dbReference type="ARBA" id="ARBA00022650"/>
    </source>
</evidence>
<feature type="binding site" evidence="8">
    <location>
        <begin position="168"/>
        <end position="169"/>
    </location>
    <ligand>
        <name>ATP</name>
        <dbReference type="ChEBI" id="CHEBI:30616"/>
    </ligand>
</feature>
<dbReference type="GO" id="GO:0005524">
    <property type="term" value="F:ATP binding"/>
    <property type="evidence" value="ECO:0007669"/>
    <property type="project" value="UniProtKB-KW"/>
</dbReference>
<feature type="binding site" evidence="8">
    <location>
        <position position="148"/>
    </location>
    <ligand>
        <name>substrate</name>
    </ligand>
</feature>
<dbReference type="UniPathway" id="UPA00098">
    <property type="reaction ID" value="UER00359"/>
</dbReference>
<dbReference type="FunFam" id="3.40.1160.10:FF:000018">
    <property type="entry name" value="Glutamate 5-kinase"/>
    <property type="match status" value="1"/>
</dbReference>
<dbReference type="NCBIfam" id="TIGR01027">
    <property type="entry name" value="proB"/>
    <property type="match status" value="1"/>
</dbReference>
<dbReference type="OMA" id="SVTELMF"/>
<dbReference type="GO" id="GO:0003723">
    <property type="term" value="F:RNA binding"/>
    <property type="evidence" value="ECO:0007669"/>
    <property type="project" value="InterPro"/>
</dbReference>
<name>A0A415J2F2_BACLI</name>
<dbReference type="CDD" id="cd04242">
    <property type="entry name" value="AAK_G5K_ProB"/>
    <property type="match status" value="1"/>
</dbReference>
<dbReference type="SUPFAM" id="SSF88697">
    <property type="entry name" value="PUA domain-like"/>
    <property type="match status" value="1"/>
</dbReference>
<evidence type="ECO:0000313" key="11">
    <source>
        <dbReference type="EMBL" id="TWL21965.1"/>
    </source>
</evidence>
<keyword evidence="6 8" id="KW-0418">Kinase</keyword>
<dbReference type="Pfam" id="PF00696">
    <property type="entry name" value="AA_kinase"/>
    <property type="match status" value="1"/>
</dbReference>
<dbReference type="EMBL" id="CP065647">
    <property type="protein sequence ID" value="QPR72047.1"/>
    <property type="molecule type" value="Genomic_DNA"/>
</dbReference>
<evidence type="ECO:0000313" key="10">
    <source>
        <dbReference type="EMBL" id="QPR72047.1"/>
    </source>
</evidence>
<dbReference type="Gene3D" id="3.40.1160.10">
    <property type="entry name" value="Acetylglutamate kinase-like"/>
    <property type="match status" value="1"/>
</dbReference>
<keyword evidence="4 8" id="KW-0808">Transferase</keyword>
<dbReference type="PROSITE" id="PS50890">
    <property type="entry name" value="PUA"/>
    <property type="match status" value="1"/>
</dbReference>
<accession>A0A415J2F2</accession>
<dbReference type="RefSeq" id="WP_003180987.1">
    <property type="nucleotide sequence ID" value="NZ_BOQU01000001.1"/>
</dbReference>
<feature type="binding site" evidence="8">
    <location>
        <begin position="210"/>
        <end position="216"/>
    </location>
    <ligand>
        <name>ATP</name>
        <dbReference type="ChEBI" id="CHEBI:30616"/>
    </ligand>
</feature>
<dbReference type="GO" id="GO:0004349">
    <property type="term" value="F:glutamate 5-kinase activity"/>
    <property type="evidence" value="ECO:0007669"/>
    <property type="project" value="UniProtKB-UniRule"/>
</dbReference>
<dbReference type="InterPro" id="IPR005715">
    <property type="entry name" value="Glu_5kinase/COase_Synthase"/>
</dbReference>
<evidence type="ECO:0000256" key="6">
    <source>
        <dbReference type="ARBA" id="ARBA00022777"/>
    </source>
</evidence>
<feature type="binding site" evidence="8">
    <location>
        <position position="49"/>
    </location>
    <ligand>
        <name>substrate</name>
    </ligand>
</feature>
<comment type="pathway">
    <text evidence="8">Amino-acid biosynthesis; L-proline biosynthesis; L-glutamate 5-semialdehyde from L-glutamate: step 1/2.</text>
</comment>
<reference evidence="11 12" key="1">
    <citation type="submission" date="2019-06" db="EMBL/GenBank/DDBJ databases">
        <title>Genome sequence analysis of &gt;100 Bacillus licheniformis strains suggests intrinsic resistance to this species.</title>
        <authorList>
            <person name="Wels M."/>
            <person name="Siezen R.J."/>
            <person name="Johansen E."/>
            <person name="Stuer-Lauridsen B."/>
            <person name="Bjerre K."/>
            <person name="Nielsen B.K.K."/>
        </authorList>
    </citation>
    <scope>NUCLEOTIDE SEQUENCE [LARGE SCALE GENOMIC DNA]</scope>
    <source>
        <strain evidence="11 12">BAC-16736</strain>
    </source>
</reference>
<dbReference type="PANTHER" id="PTHR43654:SF1">
    <property type="entry name" value="ISOPENTENYL PHOSPHATE KINASE"/>
    <property type="match status" value="1"/>
</dbReference>
<dbReference type="EC" id="2.7.2.11" evidence="8"/>
<dbReference type="GO" id="GO:0055129">
    <property type="term" value="P:L-proline biosynthetic process"/>
    <property type="evidence" value="ECO:0007669"/>
    <property type="project" value="UniProtKB-UniRule"/>
</dbReference>
<dbReference type="PANTHER" id="PTHR43654">
    <property type="entry name" value="GLUTAMATE 5-KINASE"/>
    <property type="match status" value="1"/>
</dbReference>
<dbReference type="PROSITE" id="PS00902">
    <property type="entry name" value="GLUTAMATE_5_KINASE"/>
    <property type="match status" value="1"/>
</dbReference>
<dbReference type="AlphaFoldDB" id="A0A415J2F2"/>
<dbReference type="GO" id="GO:0005829">
    <property type="term" value="C:cytosol"/>
    <property type="evidence" value="ECO:0007669"/>
    <property type="project" value="TreeGrafter"/>
</dbReference>
<keyword evidence="5 8" id="KW-0547">Nucleotide-binding</keyword>
<dbReference type="InterPro" id="IPR015947">
    <property type="entry name" value="PUA-like_sf"/>
</dbReference>
<dbReference type="InterPro" id="IPR036393">
    <property type="entry name" value="AceGlu_kinase-like_sf"/>
</dbReference>
<protein>
    <recommendedName>
        <fullName evidence="8">Glutamate 5-kinase</fullName>
        <ecNumber evidence="8">2.7.2.11</ecNumber>
    </recommendedName>
    <alternativeName>
        <fullName evidence="8">Gamma-glutamyl kinase</fullName>
        <shortName evidence="8">GK</shortName>
    </alternativeName>
</protein>
<evidence type="ECO:0000313" key="13">
    <source>
        <dbReference type="Proteomes" id="UP000595038"/>
    </source>
</evidence>
<dbReference type="InterPro" id="IPR041739">
    <property type="entry name" value="G5K_ProB"/>
</dbReference>
<evidence type="ECO:0000256" key="8">
    <source>
        <dbReference type="HAMAP-Rule" id="MF_00456"/>
    </source>
</evidence>
<comment type="function">
    <text evidence="8">Catalyzes the transfer of a phosphate group to glutamate to form L-glutamate 5-phosphate.</text>
</comment>
<feature type="domain" description="PUA" evidence="9">
    <location>
        <begin position="277"/>
        <end position="359"/>
    </location>
</feature>
<dbReference type="InterPro" id="IPR036974">
    <property type="entry name" value="PUA_sf"/>
</dbReference>
<evidence type="ECO:0000256" key="1">
    <source>
        <dbReference type="ARBA" id="ARBA00022490"/>
    </source>
</evidence>
<comment type="similarity">
    <text evidence="8">Belongs to the glutamate 5-kinase family.</text>
</comment>
<dbReference type="Proteomes" id="UP000435910">
    <property type="component" value="Unassembled WGS sequence"/>
</dbReference>
<dbReference type="SUPFAM" id="SSF53633">
    <property type="entry name" value="Carbamate kinase-like"/>
    <property type="match status" value="1"/>
</dbReference>
<dbReference type="GeneID" id="92862004"/>
<evidence type="ECO:0000313" key="12">
    <source>
        <dbReference type="Proteomes" id="UP000435910"/>
    </source>
</evidence>
<dbReference type="Proteomes" id="UP000595038">
    <property type="component" value="Chromosome"/>
</dbReference>
<dbReference type="Pfam" id="PF01472">
    <property type="entry name" value="PUA"/>
    <property type="match status" value="1"/>
</dbReference>
<organism evidence="11 12">
    <name type="scientific">Bacillus licheniformis</name>
    <dbReference type="NCBI Taxonomy" id="1402"/>
    <lineage>
        <taxon>Bacteria</taxon>
        <taxon>Bacillati</taxon>
        <taxon>Bacillota</taxon>
        <taxon>Bacilli</taxon>
        <taxon>Bacillales</taxon>
        <taxon>Bacillaceae</taxon>
        <taxon>Bacillus</taxon>
    </lineage>
</organism>
<dbReference type="CDD" id="cd21157">
    <property type="entry name" value="PUA_G5K"/>
    <property type="match status" value="1"/>
</dbReference>
<dbReference type="SMR" id="A0A415J2F2"/>
<keyword evidence="7 8" id="KW-0067">ATP-binding</keyword>
<comment type="catalytic activity">
    <reaction evidence="8">
        <text>L-glutamate + ATP = L-glutamyl 5-phosphate + ADP</text>
        <dbReference type="Rhea" id="RHEA:14877"/>
        <dbReference type="ChEBI" id="CHEBI:29985"/>
        <dbReference type="ChEBI" id="CHEBI:30616"/>
        <dbReference type="ChEBI" id="CHEBI:58274"/>
        <dbReference type="ChEBI" id="CHEBI:456216"/>
        <dbReference type="EC" id="2.7.2.11"/>
    </reaction>
</comment>
<dbReference type="PRINTS" id="PR00474">
    <property type="entry name" value="GLU5KINASE"/>
</dbReference>
<feature type="binding site" evidence="8">
    <location>
        <position position="136"/>
    </location>
    <ligand>
        <name>substrate</name>
    </ligand>
</feature>
<dbReference type="InterPro" id="IPR001048">
    <property type="entry name" value="Asp/Glu/Uridylate_kinase"/>
</dbReference>
<comment type="subcellular location">
    <subcellularLocation>
        <location evidence="8">Cytoplasm</location>
    </subcellularLocation>
</comment>
<evidence type="ECO:0000256" key="7">
    <source>
        <dbReference type="ARBA" id="ARBA00022840"/>
    </source>
</evidence>
<dbReference type="InterPro" id="IPR001057">
    <property type="entry name" value="Glu/AcGlu_kinase"/>
</dbReference>
<keyword evidence="2 8" id="KW-0028">Amino-acid biosynthesis</keyword>
<dbReference type="InterPro" id="IPR019797">
    <property type="entry name" value="Glutamate_5-kinase_CS"/>
</dbReference>
<sequence length="365" mass="39114">MKKQRIVIKIGSSSLTNSKGSIDEEKINDHVRAIAALKKEGHEVIFISSGAVAAGFLQLGYPARPVTLKGKQAAAAVGQSLLMQTYIEHFADHDIKPAQILLTRNDFAKRERYRNAYATVMELIERGLVPIINENDSVSVEELTFGDNDMLSALVSGLIHADKLIILTDINGLYDSNPAEHPDARRFDYIPEITDELLGCAASAGSKVGTGGMKSKLLAAKTALSLGVNVFIGAGEGDDKLIQILKGNGDGTYIGQSDLSSVNNHRQWIAFHSPVSGKITVDEGAELAITENGGSLLPAGVTAISGDFPKGAVVEVYGPNGLAGKGQTLYSAAELEEVKGKRSDEFHHEEGIEVIHRNDWVSIKE</sequence>
<reference evidence="10 13" key="2">
    <citation type="submission" date="2020-12" db="EMBL/GenBank/DDBJ databases">
        <title>FDA dAtabase for Regulatory Grade micrObial Sequences (FDA-ARGOS): Supporting development and validation of Infectious Disease Dx tests.</title>
        <authorList>
            <person name="Nelson B."/>
            <person name="Plummer A."/>
            <person name="Tallon L."/>
            <person name="Sadzewicz L."/>
            <person name="Zhao X."/>
            <person name="Boylan J."/>
            <person name="Ott S."/>
            <person name="Bowen H."/>
            <person name="Vavikolanu K."/>
            <person name="Mehta A."/>
            <person name="Aluvathingal J."/>
            <person name="Nadendla S."/>
            <person name="Myers T."/>
            <person name="Yan Y."/>
            <person name="Sichtig H."/>
        </authorList>
    </citation>
    <scope>NUCLEOTIDE SEQUENCE [LARGE SCALE GENOMIC DNA]</scope>
    <source>
        <strain evidence="10 13">FDAARGOS_923</strain>
    </source>
</reference>
<feature type="binding site" evidence="8">
    <location>
        <position position="9"/>
    </location>
    <ligand>
        <name>ATP</name>
        <dbReference type="ChEBI" id="CHEBI:30616"/>
    </ligand>
</feature>
<dbReference type="Gene3D" id="2.30.130.10">
    <property type="entry name" value="PUA domain"/>
    <property type="match status" value="1"/>
</dbReference>
<keyword evidence="3 8" id="KW-0641">Proline biosynthesis</keyword>
<evidence type="ECO:0000256" key="4">
    <source>
        <dbReference type="ARBA" id="ARBA00022679"/>
    </source>
</evidence>
<gene>
    <name evidence="8" type="primary">proB</name>
    <name evidence="11" type="ORF">CHCC16736_0428</name>
    <name evidence="10" type="ORF">I6G80_19845</name>
</gene>
<dbReference type="PIRSF" id="PIRSF000729">
    <property type="entry name" value="GK"/>
    <property type="match status" value="1"/>
</dbReference>
<dbReference type="InterPro" id="IPR002478">
    <property type="entry name" value="PUA"/>
</dbReference>
<keyword evidence="1 8" id="KW-0963">Cytoplasm</keyword>
<proteinExistence type="inferred from homology"/>
<evidence type="ECO:0000256" key="2">
    <source>
        <dbReference type="ARBA" id="ARBA00022605"/>
    </source>
</evidence>
<dbReference type="HAMAP" id="MF_00456">
    <property type="entry name" value="ProB"/>
    <property type="match status" value="1"/>
</dbReference>
<dbReference type="SMART" id="SM00359">
    <property type="entry name" value="PUA"/>
    <property type="match status" value="1"/>
</dbReference>
<dbReference type="EMBL" id="NILC01000030">
    <property type="protein sequence ID" value="TWL21965.1"/>
    <property type="molecule type" value="Genomic_DNA"/>
</dbReference>
<dbReference type="InterPro" id="IPR011529">
    <property type="entry name" value="Glu_5kinase"/>
</dbReference>
<evidence type="ECO:0000259" key="9">
    <source>
        <dbReference type="SMART" id="SM00359"/>
    </source>
</evidence>